<evidence type="ECO:0000256" key="1">
    <source>
        <dbReference type="ARBA" id="ARBA00006271"/>
    </source>
</evidence>
<dbReference type="SMART" id="SM00533">
    <property type="entry name" value="MUTSd"/>
    <property type="match status" value="1"/>
</dbReference>
<name>A0A9Q5N9C5_SANBA</name>
<comment type="similarity">
    <text evidence="1">Belongs to the DNA mismatch repair MutS family.</text>
</comment>
<dbReference type="GO" id="GO:0140664">
    <property type="term" value="F:ATP-dependent DNA damage sensor activity"/>
    <property type="evidence" value="ECO:0007669"/>
    <property type="project" value="InterPro"/>
</dbReference>
<organism evidence="9 10">
    <name type="scientific">Sanghuangporus baumii</name>
    <name type="common">Phellinus baumii</name>
    <dbReference type="NCBI Taxonomy" id="108892"/>
    <lineage>
        <taxon>Eukaryota</taxon>
        <taxon>Fungi</taxon>
        <taxon>Dikarya</taxon>
        <taxon>Basidiomycota</taxon>
        <taxon>Agaricomycotina</taxon>
        <taxon>Agaricomycetes</taxon>
        <taxon>Hymenochaetales</taxon>
        <taxon>Hymenochaetaceae</taxon>
        <taxon>Sanghuangporus</taxon>
    </lineage>
</organism>
<dbReference type="GO" id="GO:0006298">
    <property type="term" value="P:mismatch repair"/>
    <property type="evidence" value="ECO:0007669"/>
    <property type="project" value="InterPro"/>
</dbReference>
<dbReference type="Pfam" id="PF05188">
    <property type="entry name" value="MutS_II"/>
    <property type="match status" value="1"/>
</dbReference>
<dbReference type="SUPFAM" id="SSF48334">
    <property type="entry name" value="DNA repair protein MutS, domain III"/>
    <property type="match status" value="1"/>
</dbReference>
<feature type="region of interest" description="Disordered" evidence="7">
    <location>
        <begin position="610"/>
        <end position="636"/>
    </location>
</feature>
<dbReference type="Gene3D" id="3.40.50.300">
    <property type="entry name" value="P-loop containing nucleotide triphosphate hydrolases"/>
    <property type="match status" value="1"/>
</dbReference>
<dbReference type="Gene3D" id="1.10.1420.10">
    <property type="match status" value="2"/>
</dbReference>
<comment type="caution">
    <text evidence="9">The sequence shown here is derived from an EMBL/GenBank/DDBJ whole genome shotgun (WGS) entry which is preliminary data.</text>
</comment>
<dbReference type="SMART" id="SM00534">
    <property type="entry name" value="MUTSac"/>
    <property type="match status" value="1"/>
</dbReference>
<dbReference type="Pfam" id="PF05192">
    <property type="entry name" value="MutS_III"/>
    <property type="match status" value="1"/>
</dbReference>
<dbReference type="SUPFAM" id="SSF55271">
    <property type="entry name" value="DNA repair protein MutS, domain I"/>
    <property type="match status" value="1"/>
</dbReference>
<protein>
    <recommendedName>
        <fullName evidence="8">DNA mismatch repair proteins mutS family domain-containing protein</fullName>
    </recommendedName>
</protein>
<dbReference type="InterPro" id="IPR007696">
    <property type="entry name" value="DNA_mismatch_repair_MutS_core"/>
</dbReference>
<dbReference type="InterPro" id="IPR000432">
    <property type="entry name" value="DNA_mismatch_repair_MutS_C"/>
</dbReference>
<dbReference type="InterPro" id="IPR036187">
    <property type="entry name" value="DNA_mismatch_repair_MutS_sf"/>
</dbReference>
<keyword evidence="3" id="KW-0227">DNA damage</keyword>
<dbReference type="EMBL" id="LNZH02000176">
    <property type="protein sequence ID" value="OCB88576.1"/>
    <property type="molecule type" value="Genomic_DNA"/>
</dbReference>
<keyword evidence="10" id="KW-1185">Reference proteome</keyword>
<feature type="region of interest" description="Disordered" evidence="7">
    <location>
        <begin position="83"/>
        <end position="152"/>
    </location>
</feature>
<dbReference type="SUPFAM" id="SSF52540">
    <property type="entry name" value="P-loop containing nucleoside triphosphate hydrolases"/>
    <property type="match status" value="1"/>
</dbReference>
<keyword evidence="5" id="KW-0238">DNA-binding</keyword>
<dbReference type="Gene3D" id="3.30.420.110">
    <property type="entry name" value="MutS, connector domain"/>
    <property type="match status" value="1"/>
</dbReference>
<dbReference type="Gene3D" id="3.40.1170.10">
    <property type="entry name" value="DNA repair protein MutS, domain I"/>
    <property type="match status" value="1"/>
</dbReference>
<gene>
    <name evidence="9" type="ORF">A7U60_g4279</name>
</gene>
<sequence length="1072" mass="120486">MIYSSSRKVLRTSLSWTFFFAPSSRRFPCRARFSSSSKDPEQDSAGRLISRKRSRSTKKLKTVKEYSALPERLVLINGTSAEPLPSWDGGLGTPSHNKREKDVNADSNEQNARLLPESSSAPSSDAEREKPVAKKRKRKTRSSDTSLGDGTVDAPVLHVQSSVIMQDGRRPPQNVLAREILENLSKFPHCILLTRVGQFYESYFDQAQEVSRLLSIKLTQRTWGGQRIWMCGFPLMHLDKYLKILVQQYNRSVAMCEEFRKPRDANDDLNTKASFERRVVRILTPGTLIDEPFLNPYENNFLLAIARDDKASQHDVGMAWIDVSTGEFYTRSTSLDTLKDHIARISPREVVLDTAFESDLADPIRSILSDSNCLVSFSDRTTGSLEDVITPTNEIVDDIVDLNNSFSVFSSAETAAIAVLNSFLQANLLEHAPHSLRPLREDKAQRMQIDAHTLKALEIRESIREGGTSGSLMSSIRRTVTSSGARLLARWLCSPSTSLDEILARQSLVNLYLTRPTLRTDLIELLKGAEDAMRISQRFLLGKGGVDDLVSIRNTIGTWKAIQNRVILEKECEKSESEGNYSPDDWRSLDHLMNRMTDLSGLAEQIESAIDPGEIEKEENASDESEDKELLVPGPLSSDGPKFLSLPGTDLRWTIKPQFSERLALLHEGFYQLQDERENLQKKYQEQYDAPSLTLRHSPSHGLHVHLAKPRRDAERLDKSRHFVQLAESRSTKTYFNQEWFTLGNAILETVSSIYSEERDAFLSLRHETNLETSAIRKNARILDELDVTSAFASLASEMNFVRPTISESSTFYIQNGRHPTVELGLLQTGRMFTPNTVSMSDRSRLHIVTGPNMGGKSTYLRQAALIAILAQTGSFVPADTAHIGLVDKVFSRVGAKDDLFRDRSTFMVEMLESAEILKNATERSLVIMDEVGRGTTVQDGLAIAFATVHHLYFVNRSRTLFATHFHELVDMLGFSETSQNSDLFPDLEFYCTDIDELEDGHFTYSHRMRPGVNRNSQGLKVAQLAGMPILAISIAEKALSTLKSHKEPSSTFSLQNLGRELAYIQTSITAR</sequence>
<dbReference type="InterPro" id="IPR016151">
    <property type="entry name" value="DNA_mismatch_repair_MutS_N"/>
</dbReference>
<dbReference type="Pfam" id="PF01624">
    <property type="entry name" value="MutS_I"/>
    <property type="match status" value="1"/>
</dbReference>
<accession>A0A9Q5N9C5</accession>
<keyword evidence="6" id="KW-0234">DNA repair</keyword>
<dbReference type="SUPFAM" id="SSF53150">
    <property type="entry name" value="DNA repair protein MutS, domain II"/>
    <property type="match status" value="1"/>
</dbReference>
<evidence type="ECO:0000256" key="7">
    <source>
        <dbReference type="SAM" id="MobiDB-lite"/>
    </source>
</evidence>
<evidence type="ECO:0000256" key="5">
    <source>
        <dbReference type="ARBA" id="ARBA00023125"/>
    </source>
</evidence>
<dbReference type="Proteomes" id="UP000757232">
    <property type="component" value="Unassembled WGS sequence"/>
</dbReference>
<dbReference type="GO" id="GO:0005634">
    <property type="term" value="C:nucleus"/>
    <property type="evidence" value="ECO:0007669"/>
    <property type="project" value="TreeGrafter"/>
</dbReference>
<evidence type="ECO:0000313" key="9">
    <source>
        <dbReference type="EMBL" id="OCB88576.1"/>
    </source>
</evidence>
<evidence type="ECO:0000256" key="4">
    <source>
        <dbReference type="ARBA" id="ARBA00022840"/>
    </source>
</evidence>
<dbReference type="PANTHER" id="PTHR11361">
    <property type="entry name" value="DNA MISMATCH REPAIR PROTEIN MUTS FAMILY MEMBER"/>
    <property type="match status" value="1"/>
</dbReference>
<keyword evidence="4" id="KW-0067">ATP-binding</keyword>
<evidence type="ECO:0000256" key="3">
    <source>
        <dbReference type="ARBA" id="ARBA00022763"/>
    </source>
</evidence>
<evidence type="ECO:0000259" key="8">
    <source>
        <dbReference type="PROSITE" id="PS00486"/>
    </source>
</evidence>
<evidence type="ECO:0000256" key="6">
    <source>
        <dbReference type="ARBA" id="ARBA00023204"/>
    </source>
</evidence>
<proteinExistence type="inferred from homology"/>
<dbReference type="InterPro" id="IPR007860">
    <property type="entry name" value="DNA_mmatch_repair_MutS_con_dom"/>
</dbReference>
<keyword evidence="2" id="KW-0547">Nucleotide-binding</keyword>
<dbReference type="InterPro" id="IPR027417">
    <property type="entry name" value="P-loop_NTPase"/>
</dbReference>
<feature type="region of interest" description="Disordered" evidence="7">
    <location>
        <begin position="31"/>
        <end position="56"/>
    </location>
</feature>
<evidence type="ECO:0000256" key="2">
    <source>
        <dbReference type="ARBA" id="ARBA00022741"/>
    </source>
</evidence>
<dbReference type="InterPro" id="IPR045076">
    <property type="entry name" value="MutS"/>
</dbReference>
<dbReference type="GO" id="GO:0005739">
    <property type="term" value="C:mitochondrion"/>
    <property type="evidence" value="ECO:0007669"/>
    <property type="project" value="TreeGrafter"/>
</dbReference>
<dbReference type="InterPro" id="IPR036678">
    <property type="entry name" value="MutS_con_dom_sf"/>
</dbReference>
<dbReference type="Pfam" id="PF00488">
    <property type="entry name" value="MutS_V"/>
    <property type="match status" value="1"/>
</dbReference>
<dbReference type="PROSITE" id="PS00486">
    <property type="entry name" value="DNA_MISMATCH_REPAIR_2"/>
    <property type="match status" value="1"/>
</dbReference>
<dbReference type="OrthoDB" id="2534523at2759"/>
<evidence type="ECO:0000313" key="10">
    <source>
        <dbReference type="Proteomes" id="UP000757232"/>
    </source>
</evidence>
<feature type="domain" description="DNA mismatch repair proteins mutS family" evidence="8">
    <location>
        <begin position="925"/>
        <end position="941"/>
    </location>
</feature>
<dbReference type="GO" id="GO:0005524">
    <property type="term" value="F:ATP binding"/>
    <property type="evidence" value="ECO:0007669"/>
    <property type="project" value="UniProtKB-KW"/>
</dbReference>
<dbReference type="PANTHER" id="PTHR11361:SF34">
    <property type="entry name" value="DNA MISMATCH REPAIR PROTEIN MSH1, MITOCHONDRIAL"/>
    <property type="match status" value="1"/>
</dbReference>
<feature type="compositionally biased region" description="Low complexity" evidence="7">
    <location>
        <begin position="112"/>
        <end position="124"/>
    </location>
</feature>
<dbReference type="AlphaFoldDB" id="A0A9Q5N9C5"/>
<dbReference type="InterPro" id="IPR007695">
    <property type="entry name" value="DNA_mismatch_repair_MutS-lik_N"/>
</dbReference>
<dbReference type="GO" id="GO:0030983">
    <property type="term" value="F:mismatched DNA binding"/>
    <property type="evidence" value="ECO:0007669"/>
    <property type="project" value="InterPro"/>
</dbReference>
<dbReference type="GO" id="GO:0043504">
    <property type="term" value="P:mitochondrial DNA repair"/>
    <property type="evidence" value="ECO:0007669"/>
    <property type="project" value="TreeGrafter"/>
</dbReference>
<reference evidence="9" key="1">
    <citation type="submission" date="2016-06" db="EMBL/GenBank/DDBJ databases">
        <title>Draft Genome sequence of the fungus Inonotus baumii.</title>
        <authorList>
            <person name="Zhu H."/>
            <person name="Lin W."/>
        </authorList>
    </citation>
    <scope>NUCLEOTIDE SEQUENCE</scope>
    <source>
        <strain evidence="9">821</strain>
    </source>
</reference>
<dbReference type="FunFam" id="3.40.50.300:FF:001238">
    <property type="entry name" value="DNA mismatch repair protein"/>
    <property type="match status" value="1"/>
</dbReference>